<evidence type="ECO:0000256" key="1">
    <source>
        <dbReference type="SAM" id="MobiDB-lite"/>
    </source>
</evidence>
<dbReference type="AlphaFoldDB" id="A0AAW1MZ56"/>
<gene>
    <name evidence="2" type="ORF">QE152_g3871</name>
</gene>
<proteinExistence type="predicted"/>
<evidence type="ECO:0000313" key="2">
    <source>
        <dbReference type="EMBL" id="KAK9752926.1"/>
    </source>
</evidence>
<dbReference type="EMBL" id="JASPKY010000017">
    <property type="protein sequence ID" value="KAK9752926.1"/>
    <property type="molecule type" value="Genomic_DNA"/>
</dbReference>
<comment type="caution">
    <text evidence="2">The sequence shown here is derived from an EMBL/GenBank/DDBJ whole genome shotgun (WGS) entry which is preliminary data.</text>
</comment>
<evidence type="ECO:0000313" key="3">
    <source>
        <dbReference type="Proteomes" id="UP001458880"/>
    </source>
</evidence>
<organism evidence="2 3">
    <name type="scientific">Popillia japonica</name>
    <name type="common">Japanese beetle</name>
    <dbReference type="NCBI Taxonomy" id="7064"/>
    <lineage>
        <taxon>Eukaryota</taxon>
        <taxon>Metazoa</taxon>
        <taxon>Ecdysozoa</taxon>
        <taxon>Arthropoda</taxon>
        <taxon>Hexapoda</taxon>
        <taxon>Insecta</taxon>
        <taxon>Pterygota</taxon>
        <taxon>Neoptera</taxon>
        <taxon>Endopterygota</taxon>
        <taxon>Coleoptera</taxon>
        <taxon>Polyphaga</taxon>
        <taxon>Scarabaeiformia</taxon>
        <taxon>Scarabaeidae</taxon>
        <taxon>Rutelinae</taxon>
        <taxon>Popillia</taxon>
    </lineage>
</organism>
<feature type="compositionally biased region" description="Polar residues" evidence="1">
    <location>
        <begin position="1"/>
        <end position="17"/>
    </location>
</feature>
<accession>A0AAW1MZ56</accession>
<dbReference type="Proteomes" id="UP001458880">
    <property type="component" value="Unassembled WGS sequence"/>
</dbReference>
<name>A0AAW1MZ56_POPJA</name>
<feature type="region of interest" description="Disordered" evidence="1">
    <location>
        <begin position="1"/>
        <end position="25"/>
    </location>
</feature>
<reference evidence="2 3" key="1">
    <citation type="journal article" date="2024" name="BMC Genomics">
        <title>De novo assembly and annotation of Popillia japonica's genome with initial clues to its potential as an invasive pest.</title>
        <authorList>
            <person name="Cucini C."/>
            <person name="Boschi S."/>
            <person name="Funari R."/>
            <person name="Cardaioli E."/>
            <person name="Iannotti N."/>
            <person name="Marturano G."/>
            <person name="Paoli F."/>
            <person name="Bruttini M."/>
            <person name="Carapelli A."/>
            <person name="Frati F."/>
            <person name="Nardi F."/>
        </authorList>
    </citation>
    <scope>NUCLEOTIDE SEQUENCE [LARGE SCALE GENOMIC DNA]</scope>
    <source>
        <strain evidence="2">DMR45628</strain>
    </source>
</reference>
<protein>
    <submittedName>
        <fullName evidence="2">Uncharacterized protein</fullName>
    </submittedName>
</protein>
<sequence length="92" mass="10237">MEDSLTNPSEYANNAQTDEASEDLDDSLVDLSMLDKSEENYVDTAASSIFSEVASKRTPLTMPVRKPHSKATDELNTGRMLVNKRKRTSGFH</sequence>
<keyword evidence="3" id="KW-1185">Reference proteome</keyword>